<dbReference type="Proteomes" id="UP001343257">
    <property type="component" value="Unassembled WGS sequence"/>
</dbReference>
<proteinExistence type="predicted"/>
<dbReference type="SUPFAM" id="SSF53850">
    <property type="entry name" value="Periplasmic binding protein-like II"/>
    <property type="match status" value="1"/>
</dbReference>
<sequence>MSKTIKGMLLTLFAISLVIAMTGCGSSKAEEAKKVVIYTNGDEEAVTSMETALKNAGYDGQYVLQSLGTSELGGKLMAEGSKIEADLITMSSYFIESSQSKYSMYKDLSFTTNALDQYPAYYTPILANTGSIFVNTEVLKQKGLPMPASIKDLTKPEFKGLVSIPNIMDSSTGWLLVQAIISQYGKEEGKTVLHDLIANVGPHLESSGSGPIKKVEAGEVAAGFGLRHQAVKAKASGAPIDYVDPSEGNFSLTESVAVVDKKNATTDLAMKMAETIIKDARKDLISNYPVALYQGETVEDVNKPAQSMKFAEPLTVELLKEHQDFFNSAK</sequence>
<dbReference type="Pfam" id="PF13343">
    <property type="entry name" value="SBP_bac_6"/>
    <property type="match status" value="1"/>
</dbReference>
<feature type="chain" id="PRO_5045962251" evidence="2">
    <location>
        <begin position="30"/>
        <end position="330"/>
    </location>
</feature>
<dbReference type="PANTHER" id="PTHR30006">
    <property type="entry name" value="THIAMINE-BINDING PERIPLASMIC PROTEIN-RELATED"/>
    <property type="match status" value="1"/>
</dbReference>
<feature type="signal peptide" evidence="2">
    <location>
        <begin position="1"/>
        <end position="29"/>
    </location>
</feature>
<dbReference type="EMBL" id="JARTLD010000066">
    <property type="protein sequence ID" value="MED5020397.1"/>
    <property type="molecule type" value="Genomic_DNA"/>
</dbReference>
<accession>A0ABU6Q1H9</accession>
<keyword evidence="1 2" id="KW-0732">Signal</keyword>
<evidence type="ECO:0000256" key="2">
    <source>
        <dbReference type="SAM" id="SignalP"/>
    </source>
</evidence>
<reference evidence="3 4" key="1">
    <citation type="submission" date="2023-03" db="EMBL/GenBank/DDBJ databases">
        <title>Bacillus Genome Sequencing.</title>
        <authorList>
            <person name="Dunlap C."/>
        </authorList>
    </citation>
    <scope>NUCLEOTIDE SEQUENCE [LARGE SCALE GENOMIC DNA]</scope>
    <source>
        <strain evidence="3 4">NRS-52</strain>
    </source>
</reference>
<keyword evidence="4" id="KW-1185">Reference proteome</keyword>
<evidence type="ECO:0000313" key="4">
    <source>
        <dbReference type="Proteomes" id="UP001343257"/>
    </source>
</evidence>
<protein>
    <submittedName>
        <fullName evidence="3">Extracellular solute-binding protein</fullName>
    </submittedName>
</protein>
<dbReference type="RefSeq" id="WP_328281758.1">
    <property type="nucleotide sequence ID" value="NZ_JARTLD010000066.1"/>
</dbReference>
<organism evidence="3 4">
    <name type="scientific">Paenibacillus chibensis</name>
    <dbReference type="NCBI Taxonomy" id="59846"/>
    <lineage>
        <taxon>Bacteria</taxon>
        <taxon>Bacillati</taxon>
        <taxon>Bacillota</taxon>
        <taxon>Bacilli</taxon>
        <taxon>Bacillales</taxon>
        <taxon>Paenibacillaceae</taxon>
        <taxon>Paenibacillus</taxon>
    </lineage>
</organism>
<evidence type="ECO:0000256" key="1">
    <source>
        <dbReference type="ARBA" id="ARBA00022729"/>
    </source>
</evidence>
<name>A0ABU6Q1H9_9BACL</name>
<comment type="caution">
    <text evidence="3">The sequence shown here is derived from an EMBL/GenBank/DDBJ whole genome shotgun (WGS) entry which is preliminary data.</text>
</comment>
<dbReference type="PROSITE" id="PS51257">
    <property type="entry name" value="PROKAR_LIPOPROTEIN"/>
    <property type="match status" value="1"/>
</dbReference>
<dbReference type="Gene3D" id="3.40.190.10">
    <property type="entry name" value="Periplasmic binding protein-like II"/>
    <property type="match status" value="2"/>
</dbReference>
<dbReference type="PANTHER" id="PTHR30006:SF2">
    <property type="entry name" value="ABC TRANSPORTER SUBSTRATE-BINDING PROTEIN"/>
    <property type="match status" value="1"/>
</dbReference>
<gene>
    <name evidence="3" type="ORF">P9847_24315</name>
</gene>
<evidence type="ECO:0000313" key="3">
    <source>
        <dbReference type="EMBL" id="MED5020397.1"/>
    </source>
</evidence>